<organism evidence="4 5">
    <name type="scientific">Porites evermanni</name>
    <dbReference type="NCBI Taxonomy" id="104178"/>
    <lineage>
        <taxon>Eukaryota</taxon>
        <taxon>Metazoa</taxon>
        <taxon>Cnidaria</taxon>
        <taxon>Anthozoa</taxon>
        <taxon>Hexacorallia</taxon>
        <taxon>Scleractinia</taxon>
        <taxon>Fungiina</taxon>
        <taxon>Poritidae</taxon>
        <taxon>Porites</taxon>
    </lineage>
</organism>
<dbReference type="SUPFAM" id="SSF69322">
    <property type="entry name" value="Tricorn protease domain 2"/>
    <property type="match status" value="2"/>
</dbReference>
<dbReference type="Pfam" id="PF18738">
    <property type="entry name" value="HEPN_DZIP3"/>
    <property type="match status" value="1"/>
</dbReference>
<comment type="caution">
    <text evidence="4">The sequence shown here is derived from an EMBL/GenBank/DDBJ whole genome shotgun (WGS) entry which is preliminary data.</text>
</comment>
<evidence type="ECO:0000313" key="5">
    <source>
        <dbReference type="Proteomes" id="UP001159427"/>
    </source>
</evidence>
<name>A0ABN8LJ62_9CNID</name>
<dbReference type="SMART" id="SM00320">
    <property type="entry name" value="WD40"/>
    <property type="match status" value="5"/>
</dbReference>
<feature type="domain" description="NACHT" evidence="3">
    <location>
        <begin position="1303"/>
        <end position="1450"/>
    </location>
</feature>
<sequence>MLQVVNYHDCAGETRTNSVTAEQVYKYATDLELVYAKLKVTSTFATEDLLSLHSQNCSLLSDEREFVATSLLSLLKKHSYILVDHPHLFFQCLVNEGIPELSSSAAVILESSVPQIAYMKYLDAEEQKGADQARFECSDKIVCFDVSPEMDFIVCECRDGTIHLWSLQTGNKIWVRPTLTKKEFYSGYPDNTAYLTCEVILFDRVNKSFQMILETSLVVCGLMYFTSDKNSLVCGFLDFDFEEHRGSYKGFFYGPPSFISITGNSDSDLEPLQFKTFRLWPYNSSGTLDVWYDFIMETIIPKHCLHAGSYIKLDDESALVGSPACKYVTMVNTVHGMAFASIEGRDVKQIAFSLEGDAIYSVVPVPEREVKVTVLRMSSRDLVNTRVFLDSVSIFPTRDGIVLLKHDRVAELWSFDKSTCLRPLPKVTGCDIVSSVSGELIACCSSVPFYESSEDSEDLEDQDSDNSCDWPDYMDERSDSQDYLTKSKLIINYLGVNRAKSTTVSSLNTVLDAGEEILSVFCINSSEVLVCTSKETEVFNVLLVEVKVSLRRNNLILWERTASWIDPMGIMSGVLCSSEHEFVVTWNTLEEGHGLHILYADTGETLHVFLGDQNDIVDCKFLDDESLVCCSEDNFLRLYNVRAGVLLSILDIGEQPFCLGACLYQPLVAIGLSATRRKFVHVQLPKETKKTARLVSFISSLVIASHNDQCNASVGLNMKLTTFITSIELQPQLSNTIELTSLEVSEELTLDEKSWIVKSSSLNLTAFLRTQAIVQRRLKSIGTTLRDWILTTVITNYHLTIVEIGYENISRILPMLHVSWYKGYSKLTQAVYRNYCNVQRPYPRCTCKVVVLLIKPIVLNRKSNGRRSNLEFQGLMKITCCWSVGTSGLQGLVYPTGRCTEHLLLRRECSFIYITFDFRDSEKFQLMPTPCNLQKLIISNEGIFFATLSNEETYVHISASVTKLGRGFSHERLRDQPVQIHTHIISPSSPLASSPAKTNGNKLSRLLIDGGTTALRNIFDHYHPPVNLTSDLNSNYSILNNLLRKRVLNGHQWDKLFPPGGGVPDSNTFDITLLFLLLTTICGLSPPLTGWHTKPPPGDNTLEANLARVKFFRNELYGHVTSTGVDATSFSSFWHEISISLHSLGLDQAEIDRLKAEHGAEEDYLDALIEWADSEEDIKTQLKDIHETQPKLNEAVDVELKRHQELTAAHQESMSRLEGVCESQTKTSQAVDEIRESIQEVKQEVKSLTKTKSEHADEVLRTLVKFEFKGDIEYHAKKFQEGTREWIFKSIEDWLDDRSSPHRAMVISGNPGMGKTVISAVVSQRIKKAGRLSGIHFCQHDDSRYRDPRLMLQSLACHLCQAMPSYKDALVEQLSRNLGKDLNNMGVKELFALLFKELLSTVQDPGRNILIVIDGLDESEYKGRNELLHVISNHFSMLPVWIRILITTRPEKNVTEALRHLKPIELEQKQEENLKDIQTLFERQLSLKIGEEHKHVLLKELVKKSEGLFIYAYFIVDFIQKNVSILSPDQLESVLPSDISSVYLSYFTRLEDKLCKELNADEEHFLRFLCALTAAREPLPVEFIVKILNPGEKSLTAQRKVNKAISCISTLLPVREVRLHFFHKSIKDWLVASLPYEQHDFTVDEKEGHIVLSDLCASELESLQRKGVHSKQFSTTETYALHHGTQHMLEVTDHDCADKTRTSSVTAEQVYRYATDLELIYAKLCVKSTTAIEDLLSLHRENSRRVSEERDFVVTSLLRLLRKYSYILFDYPHLFFQCLINEGTPELSSIAAGIVESLTPKMPCMKYLDNDKQKEKAVQGRFYCSDKIACFDVSPKLDYLVCECRDETIHLFSLLTGTKVWVRPSLTNRTYSSKEAYAGSGAYRQTGHFLSFYHSVTFHPNGKSIIPGTLKYVYTISGDREDLFPDSDCTFSYCFLRSYKDKEVIFTDCPHDPKQIIIWDMENGQKLKVIIDSDKEISSFTISGDGSRIAISEANGKITIFYLIDGFGLRFPDAGKDNWVCGLMHFTSDNDTLVCGCLLASCEDYTCPFDAFLSFPFLFPCQIHILNLTFVLWPSAPPSALTECTFMEQDEGPSWASKVQREIPYLFAGSYISLNNETILVGSPDHKYVTILNVGLLQSESDSTYSSSFNVGVRKIIFSMEGDAVYVVSSRQFVYFSSEEVKITIWKLSSREFLKTKTFFGPVSIVPTKEGLVLFKNDRVAELWNFDLSECIRSIVKLTSDTNIVYSVTLMPVSDELIAFYYSPQSRESIYIRSLQESKENENLHHDLLECTPLENCREYSLDFISTTSVQGGKLVSSLRFTSYDKGGYLYNISCNSPSNVLVCRFEGRSRGPIDEGEVTVSLFNKGSVKWERIADNSYVRDEHMIFSPKDEFVVTWNTLDEGQGLHVLDADTGETLHVLLRDQNDIIECKFLDDESLVCCSGDNFLRLCNVRTGDLLSVLDIGEQPLCLGACLNQPLVAIGLSGTRIKFVHVQLPTESKKKN</sequence>
<dbReference type="InterPro" id="IPR015943">
    <property type="entry name" value="WD40/YVTN_repeat-like_dom_sf"/>
</dbReference>
<proteinExistence type="predicted"/>
<accession>A0ABN8LJ62</accession>
<dbReference type="SUPFAM" id="SSF52540">
    <property type="entry name" value="P-loop containing nucleoside triphosphate hydrolases"/>
    <property type="match status" value="1"/>
</dbReference>
<dbReference type="Gene3D" id="3.40.50.300">
    <property type="entry name" value="P-loop containing nucleotide triphosphate hydrolases"/>
    <property type="match status" value="1"/>
</dbReference>
<dbReference type="InterPro" id="IPR001680">
    <property type="entry name" value="WD40_rpt"/>
</dbReference>
<dbReference type="Pfam" id="PF00400">
    <property type="entry name" value="WD40"/>
    <property type="match status" value="2"/>
</dbReference>
<dbReference type="PROSITE" id="PS50837">
    <property type="entry name" value="NACHT"/>
    <property type="match status" value="1"/>
</dbReference>
<dbReference type="InterPro" id="IPR036322">
    <property type="entry name" value="WD40_repeat_dom_sf"/>
</dbReference>
<evidence type="ECO:0000256" key="1">
    <source>
        <dbReference type="ARBA" id="ARBA00022737"/>
    </source>
</evidence>
<dbReference type="SUPFAM" id="SSF50978">
    <property type="entry name" value="WD40 repeat-like"/>
    <property type="match status" value="1"/>
</dbReference>
<keyword evidence="5" id="KW-1185">Reference proteome</keyword>
<evidence type="ECO:0000259" key="3">
    <source>
        <dbReference type="PROSITE" id="PS50837"/>
    </source>
</evidence>
<evidence type="ECO:0000256" key="2">
    <source>
        <dbReference type="SAM" id="Coils"/>
    </source>
</evidence>
<feature type="coiled-coil region" evidence="2">
    <location>
        <begin position="1231"/>
        <end position="1258"/>
    </location>
</feature>
<dbReference type="PANTHER" id="PTHR10039">
    <property type="entry name" value="AMELOGENIN"/>
    <property type="match status" value="1"/>
</dbReference>
<dbReference type="Pfam" id="PF25521">
    <property type="entry name" value="WHD_TANC1"/>
    <property type="match status" value="1"/>
</dbReference>
<dbReference type="InterPro" id="IPR027417">
    <property type="entry name" value="P-loop_NTPase"/>
</dbReference>
<dbReference type="EMBL" id="CALNXI010000027">
    <property type="protein sequence ID" value="CAH3015683.1"/>
    <property type="molecule type" value="Genomic_DNA"/>
</dbReference>
<dbReference type="Proteomes" id="UP001159427">
    <property type="component" value="Unassembled WGS sequence"/>
</dbReference>
<keyword evidence="2" id="KW-0175">Coiled coil</keyword>
<dbReference type="Gene3D" id="2.130.10.10">
    <property type="entry name" value="YVTN repeat-like/Quinoprotein amine dehydrogenase"/>
    <property type="match status" value="3"/>
</dbReference>
<reference evidence="4 5" key="1">
    <citation type="submission" date="2022-05" db="EMBL/GenBank/DDBJ databases">
        <authorList>
            <consortium name="Genoscope - CEA"/>
            <person name="William W."/>
        </authorList>
    </citation>
    <scope>NUCLEOTIDE SEQUENCE [LARGE SCALE GENOMIC DNA]</scope>
</reference>
<dbReference type="InterPro" id="IPR007111">
    <property type="entry name" value="NACHT_NTPase"/>
</dbReference>
<dbReference type="Pfam" id="PF24883">
    <property type="entry name" value="NPHP3_N"/>
    <property type="match status" value="1"/>
</dbReference>
<keyword evidence="1" id="KW-0677">Repeat</keyword>
<protein>
    <recommendedName>
        <fullName evidence="3">NACHT domain-containing protein</fullName>
    </recommendedName>
</protein>
<dbReference type="InterPro" id="IPR058056">
    <property type="entry name" value="WH_TANC1/2"/>
</dbReference>
<gene>
    <name evidence="4" type="ORF">PEVE_00020033</name>
</gene>
<evidence type="ECO:0000313" key="4">
    <source>
        <dbReference type="EMBL" id="CAH3015683.1"/>
    </source>
</evidence>
<dbReference type="InterPro" id="IPR056884">
    <property type="entry name" value="NPHP3-like_N"/>
</dbReference>
<dbReference type="InterPro" id="IPR041249">
    <property type="entry name" value="HEPN_DZIP3"/>
</dbReference>